<organism evidence="1 2">
    <name type="scientific">Armillaria solidipes</name>
    <dbReference type="NCBI Taxonomy" id="1076256"/>
    <lineage>
        <taxon>Eukaryota</taxon>
        <taxon>Fungi</taxon>
        <taxon>Dikarya</taxon>
        <taxon>Basidiomycota</taxon>
        <taxon>Agaricomycotina</taxon>
        <taxon>Agaricomycetes</taxon>
        <taxon>Agaricomycetidae</taxon>
        <taxon>Agaricales</taxon>
        <taxon>Marasmiineae</taxon>
        <taxon>Physalacriaceae</taxon>
        <taxon>Armillaria</taxon>
    </lineage>
</organism>
<protein>
    <submittedName>
        <fullName evidence="1">Uncharacterized protein</fullName>
    </submittedName>
</protein>
<proteinExistence type="predicted"/>
<keyword evidence="2" id="KW-1185">Reference proteome</keyword>
<name>A0A2H3CD53_9AGAR</name>
<dbReference type="Proteomes" id="UP000218334">
    <property type="component" value="Unassembled WGS sequence"/>
</dbReference>
<reference evidence="2" key="1">
    <citation type="journal article" date="2017" name="Nat. Ecol. Evol.">
        <title>Genome expansion and lineage-specific genetic innovations in the forest pathogenic fungi Armillaria.</title>
        <authorList>
            <person name="Sipos G."/>
            <person name="Prasanna A.N."/>
            <person name="Walter M.C."/>
            <person name="O'Connor E."/>
            <person name="Balint B."/>
            <person name="Krizsan K."/>
            <person name="Kiss B."/>
            <person name="Hess J."/>
            <person name="Varga T."/>
            <person name="Slot J."/>
            <person name="Riley R."/>
            <person name="Boka B."/>
            <person name="Rigling D."/>
            <person name="Barry K."/>
            <person name="Lee J."/>
            <person name="Mihaltcheva S."/>
            <person name="LaButti K."/>
            <person name="Lipzen A."/>
            <person name="Waldron R."/>
            <person name="Moloney N.M."/>
            <person name="Sperisen C."/>
            <person name="Kredics L."/>
            <person name="Vagvoelgyi C."/>
            <person name="Patrignani A."/>
            <person name="Fitzpatrick D."/>
            <person name="Nagy I."/>
            <person name="Doyle S."/>
            <person name="Anderson J.B."/>
            <person name="Grigoriev I.V."/>
            <person name="Gueldener U."/>
            <person name="Muensterkoetter M."/>
            <person name="Nagy L.G."/>
        </authorList>
    </citation>
    <scope>NUCLEOTIDE SEQUENCE [LARGE SCALE GENOMIC DNA]</scope>
    <source>
        <strain evidence="2">28-4</strain>
    </source>
</reference>
<gene>
    <name evidence="1" type="ORF">ARMSODRAFT_1016022</name>
</gene>
<sequence length="123" mass="13738">MQASGKGAKIDKKSITVKLELANINEIDGKECGKAKVRRSVWKFKDLPLLSSSDIKLFKQNVIVPILNWSATLKGQFSTNNHSELKPTMILLWDSAFGHLPKHIDDDKKQLQVDHPAVIGVVH</sequence>
<dbReference type="EMBL" id="KZ293421">
    <property type="protein sequence ID" value="PBK73226.1"/>
    <property type="molecule type" value="Genomic_DNA"/>
</dbReference>
<evidence type="ECO:0000313" key="2">
    <source>
        <dbReference type="Proteomes" id="UP000218334"/>
    </source>
</evidence>
<accession>A0A2H3CD53</accession>
<evidence type="ECO:0000313" key="1">
    <source>
        <dbReference type="EMBL" id="PBK73226.1"/>
    </source>
</evidence>
<dbReference type="AlphaFoldDB" id="A0A2H3CD53"/>